<sequence length="228" mass="25061">MVRPEAPEDEPASRPPRRPGLRWIALVVVLLALAYAILQAVNALPHWLDPFGEKTKDRSGPAVLRSIQNLSRYEAATGDFQVIVDLEKDARFLPGAIRGQRTLFVGSGSVDAYVDFSGLSKGAVTTDKDRTSVTIRLPHARLEKTNLDPKRSYVFAQQRGLFDRIGQFFSSNPNQQQQLNVLAAQKIQDAANASGLAERADTNTKQMITNLLRGLGFKTVTVTYATAP</sequence>
<organism evidence="2 3">
    <name type="scientific">Actinoallomurus spadix</name>
    <dbReference type="NCBI Taxonomy" id="79912"/>
    <lineage>
        <taxon>Bacteria</taxon>
        <taxon>Bacillati</taxon>
        <taxon>Actinomycetota</taxon>
        <taxon>Actinomycetes</taxon>
        <taxon>Streptosporangiales</taxon>
        <taxon>Thermomonosporaceae</taxon>
        <taxon>Actinoallomurus</taxon>
    </lineage>
</organism>
<dbReference type="RefSeq" id="WP_252808308.1">
    <property type="nucleotide sequence ID" value="NZ_BAAABM010000003.1"/>
</dbReference>
<accession>A0ABN0VRP0</accession>
<keyword evidence="1" id="KW-1133">Transmembrane helix</keyword>
<reference evidence="2 3" key="1">
    <citation type="journal article" date="2019" name="Int. J. Syst. Evol. Microbiol.">
        <title>The Global Catalogue of Microorganisms (GCM) 10K type strain sequencing project: providing services to taxonomists for standard genome sequencing and annotation.</title>
        <authorList>
            <consortium name="The Broad Institute Genomics Platform"/>
            <consortium name="The Broad Institute Genome Sequencing Center for Infectious Disease"/>
            <person name="Wu L."/>
            <person name="Ma J."/>
        </authorList>
    </citation>
    <scope>NUCLEOTIDE SEQUENCE [LARGE SCALE GENOMIC DNA]</scope>
    <source>
        <strain evidence="2 3">JCM 3146</strain>
    </source>
</reference>
<keyword evidence="1" id="KW-0812">Transmembrane</keyword>
<dbReference type="EMBL" id="BAAABM010000003">
    <property type="protein sequence ID" value="GAA0315554.1"/>
    <property type="molecule type" value="Genomic_DNA"/>
</dbReference>
<comment type="caution">
    <text evidence="2">The sequence shown here is derived from an EMBL/GenBank/DDBJ whole genome shotgun (WGS) entry which is preliminary data.</text>
</comment>
<keyword evidence="3" id="KW-1185">Reference proteome</keyword>
<dbReference type="Pfam" id="PF14014">
    <property type="entry name" value="DUF4230"/>
    <property type="match status" value="1"/>
</dbReference>
<evidence type="ECO:0000313" key="2">
    <source>
        <dbReference type="EMBL" id="GAA0315554.1"/>
    </source>
</evidence>
<dbReference type="InterPro" id="IPR025324">
    <property type="entry name" value="DUF4230"/>
</dbReference>
<gene>
    <name evidence="2" type="ORF">GCM10010151_01990</name>
</gene>
<name>A0ABN0VRP0_9ACTN</name>
<proteinExistence type="predicted"/>
<protein>
    <submittedName>
        <fullName evidence="2">DUF4230 domain-containing protein</fullName>
    </submittedName>
</protein>
<evidence type="ECO:0000256" key="1">
    <source>
        <dbReference type="SAM" id="Phobius"/>
    </source>
</evidence>
<dbReference type="Proteomes" id="UP001501822">
    <property type="component" value="Unassembled WGS sequence"/>
</dbReference>
<keyword evidence="1" id="KW-0472">Membrane</keyword>
<evidence type="ECO:0000313" key="3">
    <source>
        <dbReference type="Proteomes" id="UP001501822"/>
    </source>
</evidence>
<feature type="transmembrane region" description="Helical" evidence="1">
    <location>
        <begin position="20"/>
        <end position="38"/>
    </location>
</feature>